<evidence type="ECO:0008006" key="3">
    <source>
        <dbReference type="Google" id="ProtNLM"/>
    </source>
</evidence>
<dbReference type="EMBL" id="PVQB02000048">
    <property type="protein sequence ID" value="KAF4344541.1"/>
    <property type="molecule type" value="Genomic_DNA"/>
</dbReference>
<dbReference type="SUPFAM" id="SSF56112">
    <property type="entry name" value="Protein kinase-like (PK-like)"/>
    <property type="match status" value="1"/>
</dbReference>
<dbReference type="AlphaFoldDB" id="A0A9P5AT73"/>
<proteinExistence type="predicted"/>
<dbReference type="Gene3D" id="1.10.510.10">
    <property type="entry name" value="Transferase(Phosphotransferase) domain 1"/>
    <property type="match status" value="1"/>
</dbReference>
<dbReference type="Proteomes" id="UP000730481">
    <property type="component" value="Unassembled WGS sequence"/>
</dbReference>
<reference evidence="1" key="1">
    <citation type="journal article" date="2017" name="Mycologia">
        <title>Fusarium algeriense, sp. nov., a novel toxigenic crown rot pathogen of durum wheat from Algeria is nested in the Fusarium burgessii species complex.</title>
        <authorList>
            <person name="Laraba I."/>
            <person name="Keddad A."/>
            <person name="Boureghda H."/>
            <person name="Abdallah N."/>
            <person name="Vaughan M.M."/>
            <person name="Proctor R.H."/>
            <person name="Busman M."/>
            <person name="O'Donnell K."/>
        </authorList>
    </citation>
    <scope>NUCLEOTIDE SEQUENCE</scope>
    <source>
        <strain evidence="1">NRRL 25174</strain>
    </source>
</reference>
<evidence type="ECO:0000313" key="2">
    <source>
        <dbReference type="Proteomes" id="UP000730481"/>
    </source>
</evidence>
<evidence type="ECO:0000313" key="1">
    <source>
        <dbReference type="EMBL" id="KAF4344541.1"/>
    </source>
</evidence>
<sequence length="369" mass="40426">MGDTAETEATDDVAVSELYGGDGDGATMVFTFNGSLVSVSISPSNGSSTKATQGQEDRPLQDHLIDAISKATTCQDDDEYEELVDEVFLAILKAGRPLFSQAISSQEAPDQNSRSLHRLLFPPVFYYRLKAPDSSNCVSIIPISPGEANVSLTIGAARDQGLETLEEELEIRQDLPRYTPEEVTVTDIFVSGGRAITATVQVQGRDMFCKARGDPGGLLGTSEGRELECLGTILQPFSQSAGMRIPRLLGYVHHKDTKQILGFLRQWVPGRRLSEITSAPAEKREKWASRIRETIDSLHKNGLVWGDAKPGNIIIDDQDDAWLIDFGGGYTHGWVDEQLVETKEGDEEALTRILDYLNQGDFVSLSSED</sequence>
<comment type="caution">
    <text evidence="1">The sequence shown here is derived from an EMBL/GenBank/DDBJ whole genome shotgun (WGS) entry which is preliminary data.</text>
</comment>
<keyword evidence="2" id="KW-1185">Reference proteome</keyword>
<organism evidence="1 2">
    <name type="scientific">Fusarium beomiforme</name>
    <dbReference type="NCBI Taxonomy" id="44412"/>
    <lineage>
        <taxon>Eukaryota</taxon>
        <taxon>Fungi</taxon>
        <taxon>Dikarya</taxon>
        <taxon>Ascomycota</taxon>
        <taxon>Pezizomycotina</taxon>
        <taxon>Sordariomycetes</taxon>
        <taxon>Hypocreomycetidae</taxon>
        <taxon>Hypocreales</taxon>
        <taxon>Nectriaceae</taxon>
        <taxon>Fusarium</taxon>
        <taxon>Fusarium burgessii species complex</taxon>
    </lineage>
</organism>
<accession>A0A9P5AT73</accession>
<dbReference type="OrthoDB" id="4062651at2759"/>
<reference evidence="1" key="2">
    <citation type="submission" date="2020-02" db="EMBL/GenBank/DDBJ databases">
        <title>Identification and distribution of gene clusters putatively required for synthesis of sphingolipid metabolism inhibitors in phylogenetically diverse species of the filamentous fungus Fusarium.</title>
        <authorList>
            <person name="Kim H.-S."/>
            <person name="Busman M."/>
            <person name="Brown D.W."/>
            <person name="Divon H."/>
            <person name="Uhlig S."/>
            <person name="Proctor R.H."/>
        </authorList>
    </citation>
    <scope>NUCLEOTIDE SEQUENCE</scope>
    <source>
        <strain evidence="1">NRRL 25174</strain>
    </source>
</reference>
<dbReference type="InterPro" id="IPR011009">
    <property type="entry name" value="Kinase-like_dom_sf"/>
</dbReference>
<name>A0A9P5AT73_9HYPO</name>
<protein>
    <recommendedName>
        <fullName evidence="3">Protein kinase domain-containing protein</fullName>
    </recommendedName>
</protein>
<gene>
    <name evidence="1" type="ORF">FBEOM_1509</name>
</gene>